<organism evidence="1 2">
    <name type="scientific">Undibacterium cyanobacteriorum</name>
    <dbReference type="NCBI Taxonomy" id="3073561"/>
    <lineage>
        <taxon>Bacteria</taxon>
        <taxon>Pseudomonadati</taxon>
        <taxon>Pseudomonadota</taxon>
        <taxon>Betaproteobacteria</taxon>
        <taxon>Burkholderiales</taxon>
        <taxon>Oxalobacteraceae</taxon>
        <taxon>Undibacterium</taxon>
    </lineage>
</organism>
<evidence type="ECO:0000313" key="1">
    <source>
        <dbReference type="EMBL" id="WMW80066.1"/>
    </source>
</evidence>
<gene>
    <name evidence="1" type="ORF">RF679_15640</name>
</gene>
<protein>
    <submittedName>
        <fullName evidence="1">Uncharacterized protein</fullName>
    </submittedName>
</protein>
<sequence>MQNQTIVGNSEMLIQALGRWPLFHDARVVAGSRTSDTQSVSLHVFNMTDRVDEQGHFELERHHRVEFIFSGVEKNTLPIDYSDDCLDSLTFAKLDERPDSKIIAVFSSHLDADGEIICERVELVSVAPCSALGESTSFSASV</sequence>
<name>A0ABY9RJ08_9BURK</name>
<dbReference type="RefSeq" id="WP_309481559.1">
    <property type="nucleotide sequence ID" value="NZ_CP133720.1"/>
</dbReference>
<reference evidence="1" key="1">
    <citation type="submission" date="2023-09" db="EMBL/GenBank/DDBJ databases">
        <title>Undibacterium sp. 20NA77.5 isolated from freshwater.</title>
        <authorList>
            <person name="Le V."/>
            <person name="Ko S.-R."/>
            <person name="Ahn C.-Y."/>
            <person name="Oh H.-M."/>
        </authorList>
    </citation>
    <scope>NUCLEOTIDE SEQUENCE</scope>
    <source>
        <strain evidence="1">20NA77.5</strain>
    </source>
</reference>
<dbReference type="Proteomes" id="UP001181355">
    <property type="component" value="Chromosome"/>
</dbReference>
<keyword evidence="2" id="KW-1185">Reference proteome</keyword>
<accession>A0ABY9RJ08</accession>
<evidence type="ECO:0000313" key="2">
    <source>
        <dbReference type="Proteomes" id="UP001181355"/>
    </source>
</evidence>
<dbReference type="EMBL" id="CP133720">
    <property type="protein sequence ID" value="WMW80066.1"/>
    <property type="molecule type" value="Genomic_DNA"/>
</dbReference>
<proteinExistence type="predicted"/>